<dbReference type="Proteomes" id="UP000324800">
    <property type="component" value="Unassembled WGS sequence"/>
</dbReference>
<dbReference type="Pfam" id="PF04493">
    <property type="entry name" value="Endonuclease_5"/>
    <property type="match status" value="1"/>
</dbReference>
<name>A0A5J4UG73_9EUKA</name>
<evidence type="ECO:0000256" key="4">
    <source>
        <dbReference type="ARBA" id="ARBA00022759"/>
    </source>
</evidence>
<proteinExistence type="predicted"/>
<dbReference type="InterPro" id="IPR007581">
    <property type="entry name" value="Endonuclease-V"/>
</dbReference>
<keyword evidence="3" id="KW-0540">Nuclease</keyword>
<dbReference type="GO" id="GO:0006281">
    <property type="term" value="P:DNA repair"/>
    <property type="evidence" value="ECO:0007669"/>
    <property type="project" value="InterPro"/>
</dbReference>
<reference evidence="6 7" key="1">
    <citation type="submission" date="2019-03" db="EMBL/GenBank/DDBJ databases">
        <title>Single cell metagenomics reveals metabolic interactions within the superorganism composed of flagellate Streblomastix strix and complex community of Bacteroidetes bacteria on its surface.</title>
        <authorList>
            <person name="Treitli S.C."/>
            <person name="Kolisko M."/>
            <person name="Husnik F."/>
            <person name="Keeling P."/>
            <person name="Hampl V."/>
        </authorList>
    </citation>
    <scope>NUCLEOTIDE SEQUENCE [LARGE SCALE GENOMIC DNA]</scope>
    <source>
        <strain evidence="6">ST1C</strain>
    </source>
</reference>
<keyword evidence="2" id="KW-0963">Cytoplasm</keyword>
<evidence type="ECO:0000313" key="7">
    <source>
        <dbReference type="Proteomes" id="UP000324800"/>
    </source>
</evidence>
<dbReference type="GO" id="GO:0005730">
    <property type="term" value="C:nucleolus"/>
    <property type="evidence" value="ECO:0007669"/>
    <property type="project" value="TreeGrafter"/>
</dbReference>
<evidence type="ECO:0000256" key="5">
    <source>
        <dbReference type="ARBA" id="ARBA00022801"/>
    </source>
</evidence>
<dbReference type="GO" id="GO:0016891">
    <property type="term" value="F:RNA endonuclease activity producing 5'-phosphomonoesters, hydrolytic mechanism"/>
    <property type="evidence" value="ECO:0007669"/>
    <property type="project" value="TreeGrafter"/>
</dbReference>
<evidence type="ECO:0000256" key="1">
    <source>
        <dbReference type="ARBA" id="ARBA00004496"/>
    </source>
</evidence>
<comment type="subcellular location">
    <subcellularLocation>
        <location evidence="1">Cytoplasm</location>
    </subcellularLocation>
</comment>
<evidence type="ECO:0000256" key="3">
    <source>
        <dbReference type="ARBA" id="ARBA00022722"/>
    </source>
</evidence>
<sequence>GLQWDEEKYKTQLIHKGDWAKLIHEPSGRCYGASLLSGNCIRPIFVSIGHRISIETAVRLTIEVCKYRIPEPIRAADHLGREYVRKIRGKTEEEGEQKKEVD</sequence>
<evidence type="ECO:0000256" key="2">
    <source>
        <dbReference type="ARBA" id="ARBA00022490"/>
    </source>
</evidence>
<dbReference type="OrthoDB" id="20018at2759"/>
<dbReference type="GO" id="GO:0003727">
    <property type="term" value="F:single-stranded RNA binding"/>
    <property type="evidence" value="ECO:0007669"/>
    <property type="project" value="TreeGrafter"/>
</dbReference>
<feature type="non-terminal residue" evidence="6">
    <location>
        <position position="1"/>
    </location>
</feature>
<gene>
    <name evidence="6" type="ORF">EZS28_034902</name>
</gene>
<evidence type="ECO:0008006" key="8">
    <source>
        <dbReference type="Google" id="ProtNLM"/>
    </source>
</evidence>
<dbReference type="PANTHER" id="PTHR28511:SF1">
    <property type="entry name" value="ENDONUCLEASE V"/>
    <property type="match status" value="1"/>
</dbReference>
<evidence type="ECO:0000313" key="6">
    <source>
        <dbReference type="EMBL" id="KAA6369569.1"/>
    </source>
</evidence>
<protein>
    <recommendedName>
        <fullName evidence="8">Endonuclease V</fullName>
    </recommendedName>
</protein>
<dbReference type="GO" id="GO:0005737">
    <property type="term" value="C:cytoplasm"/>
    <property type="evidence" value="ECO:0007669"/>
    <property type="project" value="UniProtKB-SubCell"/>
</dbReference>
<comment type="caution">
    <text evidence="6">The sequence shown here is derived from an EMBL/GenBank/DDBJ whole genome shotgun (WGS) entry which is preliminary data.</text>
</comment>
<keyword evidence="4" id="KW-0255">Endonuclease</keyword>
<dbReference type="Gene3D" id="3.30.2170.10">
    <property type="entry name" value="archaeoglobus fulgidus dsm 4304 superfamily"/>
    <property type="match status" value="1"/>
</dbReference>
<dbReference type="AlphaFoldDB" id="A0A5J4UG73"/>
<accession>A0A5J4UG73</accession>
<dbReference type="PANTHER" id="PTHR28511">
    <property type="entry name" value="ENDONUCLEASE V"/>
    <property type="match status" value="1"/>
</dbReference>
<organism evidence="6 7">
    <name type="scientific">Streblomastix strix</name>
    <dbReference type="NCBI Taxonomy" id="222440"/>
    <lineage>
        <taxon>Eukaryota</taxon>
        <taxon>Metamonada</taxon>
        <taxon>Preaxostyla</taxon>
        <taxon>Oxymonadida</taxon>
        <taxon>Streblomastigidae</taxon>
        <taxon>Streblomastix</taxon>
    </lineage>
</organism>
<keyword evidence="5" id="KW-0378">Hydrolase</keyword>
<dbReference type="EMBL" id="SNRW01016236">
    <property type="protein sequence ID" value="KAA6369569.1"/>
    <property type="molecule type" value="Genomic_DNA"/>
</dbReference>